<reference evidence="1" key="1">
    <citation type="submission" date="2022-06" db="EMBL/GenBank/DDBJ databases">
        <title>Lutimaribacter sp. EGI FJ00013, a novel bacterium isolated from a salt lake sediment enrichment.</title>
        <authorList>
            <person name="Gao L."/>
            <person name="Fang B.-Z."/>
            <person name="Li W.-J."/>
        </authorList>
    </citation>
    <scope>NUCLEOTIDE SEQUENCE</scope>
    <source>
        <strain evidence="1">EGI FJ00013</strain>
    </source>
</reference>
<gene>
    <name evidence="1" type="ORF">M8744_15870</name>
</gene>
<evidence type="ECO:0000313" key="1">
    <source>
        <dbReference type="EMBL" id="MCM2563634.1"/>
    </source>
</evidence>
<dbReference type="Proteomes" id="UP001203036">
    <property type="component" value="Unassembled WGS sequence"/>
</dbReference>
<comment type="caution">
    <text evidence="1">The sequence shown here is derived from an EMBL/GenBank/DDBJ whole genome shotgun (WGS) entry which is preliminary data.</text>
</comment>
<name>A0ACC6A1L4_9RHOB</name>
<sequence length="177" mass="19941">MTDQLKQQIIELLPRLRAFARSLAPSWDEADDLVQQTVEKGLGNLSSFASGTRLDSWLFRIMRNTWIDQYRAARPVVAIDDAAASHPLVGEDGRKVTEARLELSRVRAAMDRLPPDQRAVLMLVCVEGMRYREAAEALDIPNGTVMSRLARARTALAEELGMTQTPRAKQEKRNERP</sequence>
<dbReference type="EMBL" id="JAMQGO010000014">
    <property type="protein sequence ID" value="MCM2563634.1"/>
    <property type="molecule type" value="Genomic_DNA"/>
</dbReference>
<keyword evidence="2" id="KW-1185">Reference proteome</keyword>
<proteinExistence type="predicted"/>
<evidence type="ECO:0000313" key="2">
    <source>
        <dbReference type="Proteomes" id="UP001203036"/>
    </source>
</evidence>
<organism evidence="1 2">
    <name type="scientific">Lutimaribacter degradans</name>
    <dbReference type="NCBI Taxonomy" id="2945989"/>
    <lineage>
        <taxon>Bacteria</taxon>
        <taxon>Pseudomonadati</taxon>
        <taxon>Pseudomonadota</taxon>
        <taxon>Alphaproteobacteria</taxon>
        <taxon>Rhodobacterales</taxon>
        <taxon>Roseobacteraceae</taxon>
        <taxon>Lutimaribacter</taxon>
    </lineage>
</organism>
<protein>
    <submittedName>
        <fullName evidence="1">RNA polymerase sigma factor</fullName>
    </submittedName>
</protein>
<accession>A0ACC6A1L4</accession>